<dbReference type="PRINTS" id="PR00625">
    <property type="entry name" value="JDOMAIN"/>
</dbReference>
<evidence type="ECO:0000256" key="3">
    <source>
        <dbReference type="ARBA" id="ARBA00022490"/>
    </source>
</evidence>
<dbReference type="AlphaFoldDB" id="A0A1Y2FDC6"/>
<evidence type="ECO:0000256" key="2">
    <source>
        <dbReference type="ARBA" id="ARBA00004496"/>
    </source>
</evidence>
<keyword evidence="4" id="KW-0143">Chaperone</keyword>
<dbReference type="EMBL" id="MCFI01000011">
    <property type="protein sequence ID" value="ORY81607.1"/>
    <property type="molecule type" value="Genomic_DNA"/>
</dbReference>
<evidence type="ECO:0000256" key="4">
    <source>
        <dbReference type="ARBA" id="ARBA00023186"/>
    </source>
</evidence>
<evidence type="ECO:0000256" key="1">
    <source>
        <dbReference type="ARBA" id="ARBA00004123"/>
    </source>
</evidence>
<evidence type="ECO:0000313" key="8">
    <source>
        <dbReference type="EMBL" id="ORY81607.1"/>
    </source>
</evidence>
<dbReference type="SUPFAM" id="SSF46565">
    <property type="entry name" value="Chaperone J-domain"/>
    <property type="match status" value="1"/>
</dbReference>
<dbReference type="Gene3D" id="3.30.70.330">
    <property type="match status" value="1"/>
</dbReference>
<dbReference type="Pfam" id="PF00226">
    <property type="entry name" value="DnaJ"/>
    <property type="match status" value="1"/>
</dbReference>
<name>A0A1Y2FDC6_PROLT</name>
<dbReference type="Gene3D" id="1.10.287.110">
    <property type="entry name" value="DnaJ domain"/>
    <property type="match status" value="1"/>
</dbReference>
<keyword evidence="3" id="KW-0963">Cytoplasm</keyword>
<evidence type="ECO:0000256" key="5">
    <source>
        <dbReference type="ARBA" id="ARBA00023242"/>
    </source>
</evidence>
<gene>
    <name evidence="8" type="ORF">BCR37DRAFT_414031</name>
</gene>
<dbReference type="GeneID" id="63788856"/>
<sequence>MAAQQAIDQLNLYELLDASQDASNKELQKAFRKQAIRFHPDKNPSVEAATRFHLLTIAIDTLLDPTKRQLYDTSIKAAQVAAAQKAKIEGERRAWINALETNEEQARTSLGDRKRKRDEDDVRQATLVQQGAELRAALASKRIASSVTEPTTIPAGAVDTTLQSVFTSEDRTLKVRFSRRANSVESLKELFGQFGRVRELVYKPREGKSQSALVEFDQIGSALAAIQGSPDMFPGIGFKSCGWAFNRDSNVSMQGDIEGNHNKKAEPKKQRLKQSVNAAAVG</sequence>
<dbReference type="Pfam" id="PF00076">
    <property type="entry name" value="RRM_1"/>
    <property type="match status" value="1"/>
</dbReference>
<dbReference type="GO" id="GO:0005737">
    <property type="term" value="C:cytoplasm"/>
    <property type="evidence" value="ECO:0007669"/>
    <property type="project" value="UniProtKB-SubCell"/>
</dbReference>
<dbReference type="InterPro" id="IPR035979">
    <property type="entry name" value="RBD_domain_sf"/>
</dbReference>
<dbReference type="OMA" id="MRQMEME"/>
<dbReference type="InterPro" id="IPR052094">
    <property type="entry name" value="Pre-mRNA-splicing_ERAD"/>
</dbReference>
<feature type="domain" description="J" evidence="7">
    <location>
        <begin position="11"/>
        <end position="75"/>
    </location>
</feature>
<feature type="compositionally biased region" description="Polar residues" evidence="6">
    <location>
        <begin position="273"/>
        <end position="282"/>
    </location>
</feature>
<dbReference type="SMART" id="SM00271">
    <property type="entry name" value="DnaJ"/>
    <property type="match status" value="1"/>
</dbReference>
<dbReference type="RefSeq" id="XP_040724983.1">
    <property type="nucleotide sequence ID" value="XM_040872257.1"/>
</dbReference>
<dbReference type="InterPro" id="IPR036869">
    <property type="entry name" value="J_dom_sf"/>
</dbReference>
<feature type="compositionally biased region" description="Basic and acidic residues" evidence="6">
    <location>
        <begin position="258"/>
        <end position="269"/>
    </location>
</feature>
<dbReference type="PROSITE" id="PS50076">
    <property type="entry name" value="DNAJ_2"/>
    <property type="match status" value="1"/>
</dbReference>
<dbReference type="OrthoDB" id="10250354at2759"/>
<dbReference type="PANTHER" id="PTHR44313">
    <property type="entry name" value="DNAJ HOMOLOG SUBFAMILY C MEMBER 17"/>
    <property type="match status" value="1"/>
</dbReference>
<evidence type="ECO:0000259" key="7">
    <source>
        <dbReference type="PROSITE" id="PS50076"/>
    </source>
</evidence>
<organism evidence="8 9">
    <name type="scientific">Protomyces lactucae-debilis</name>
    <dbReference type="NCBI Taxonomy" id="2754530"/>
    <lineage>
        <taxon>Eukaryota</taxon>
        <taxon>Fungi</taxon>
        <taxon>Dikarya</taxon>
        <taxon>Ascomycota</taxon>
        <taxon>Taphrinomycotina</taxon>
        <taxon>Taphrinomycetes</taxon>
        <taxon>Taphrinales</taxon>
        <taxon>Protomycetaceae</taxon>
        <taxon>Protomyces</taxon>
    </lineage>
</organism>
<evidence type="ECO:0000313" key="9">
    <source>
        <dbReference type="Proteomes" id="UP000193685"/>
    </source>
</evidence>
<dbReference type="PANTHER" id="PTHR44313:SF1">
    <property type="entry name" value="DNAJ HOMOLOG SUBFAMILY C MEMBER 17"/>
    <property type="match status" value="1"/>
</dbReference>
<keyword evidence="9" id="KW-1185">Reference proteome</keyword>
<accession>A0A1Y2FDC6</accession>
<dbReference type="SUPFAM" id="SSF54928">
    <property type="entry name" value="RNA-binding domain, RBD"/>
    <property type="match status" value="1"/>
</dbReference>
<feature type="region of interest" description="Disordered" evidence="6">
    <location>
        <begin position="254"/>
        <end position="282"/>
    </location>
</feature>
<dbReference type="InterPro" id="IPR001623">
    <property type="entry name" value="DnaJ_domain"/>
</dbReference>
<reference evidence="8 9" key="1">
    <citation type="submission" date="2016-07" db="EMBL/GenBank/DDBJ databases">
        <title>Pervasive Adenine N6-methylation of Active Genes in Fungi.</title>
        <authorList>
            <consortium name="DOE Joint Genome Institute"/>
            <person name="Mondo S.J."/>
            <person name="Dannebaum R.O."/>
            <person name="Kuo R.C."/>
            <person name="Labutti K."/>
            <person name="Haridas S."/>
            <person name="Kuo A."/>
            <person name="Salamov A."/>
            <person name="Ahrendt S.R."/>
            <person name="Lipzen A."/>
            <person name="Sullivan W."/>
            <person name="Andreopoulos W.B."/>
            <person name="Clum A."/>
            <person name="Lindquist E."/>
            <person name="Daum C."/>
            <person name="Ramamoorthy G.K."/>
            <person name="Gryganskyi A."/>
            <person name="Culley D."/>
            <person name="Magnuson J.K."/>
            <person name="James T.Y."/>
            <person name="O'Malley M.A."/>
            <person name="Stajich J.E."/>
            <person name="Spatafora J.W."/>
            <person name="Visel A."/>
            <person name="Grigoriev I.V."/>
        </authorList>
    </citation>
    <scope>NUCLEOTIDE SEQUENCE [LARGE SCALE GENOMIC DNA]</scope>
    <source>
        <strain evidence="8 9">12-1054</strain>
    </source>
</reference>
<evidence type="ECO:0000256" key="6">
    <source>
        <dbReference type="SAM" id="MobiDB-lite"/>
    </source>
</evidence>
<dbReference type="CDD" id="cd06257">
    <property type="entry name" value="DnaJ"/>
    <property type="match status" value="1"/>
</dbReference>
<dbReference type="Proteomes" id="UP000193685">
    <property type="component" value="Unassembled WGS sequence"/>
</dbReference>
<dbReference type="GO" id="GO:0005681">
    <property type="term" value="C:spliceosomal complex"/>
    <property type="evidence" value="ECO:0007669"/>
    <property type="project" value="TreeGrafter"/>
</dbReference>
<comment type="caution">
    <text evidence="8">The sequence shown here is derived from an EMBL/GenBank/DDBJ whole genome shotgun (WGS) entry which is preliminary data.</text>
</comment>
<dbReference type="STRING" id="56484.A0A1Y2FDC6"/>
<dbReference type="InterPro" id="IPR012677">
    <property type="entry name" value="Nucleotide-bd_a/b_plait_sf"/>
</dbReference>
<protein>
    <recommendedName>
        <fullName evidence="7">J domain-containing protein</fullName>
    </recommendedName>
</protein>
<comment type="subcellular location">
    <subcellularLocation>
        <location evidence="2">Cytoplasm</location>
    </subcellularLocation>
    <subcellularLocation>
        <location evidence="1">Nucleus</location>
    </subcellularLocation>
</comment>
<dbReference type="GO" id="GO:0000390">
    <property type="term" value="P:spliceosomal complex disassembly"/>
    <property type="evidence" value="ECO:0007669"/>
    <property type="project" value="TreeGrafter"/>
</dbReference>
<dbReference type="GO" id="GO:0003723">
    <property type="term" value="F:RNA binding"/>
    <property type="evidence" value="ECO:0007669"/>
    <property type="project" value="InterPro"/>
</dbReference>
<proteinExistence type="predicted"/>
<keyword evidence="5" id="KW-0539">Nucleus</keyword>
<dbReference type="InterPro" id="IPR000504">
    <property type="entry name" value="RRM_dom"/>
</dbReference>